<dbReference type="AlphaFoldDB" id="A0AAD5SWT2"/>
<dbReference type="Pfam" id="PF11618">
    <property type="entry name" value="C2-C2_1"/>
    <property type="match status" value="1"/>
</dbReference>
<keyword evidence="4" id="KW-0969">Cilium</keyword>
<feature type="domain" description="C2" evidence="8">
    <location>
        <begin position="728"/>
        <end position="853"/>
    </location>
</feature>
<feature type="compositionally biased region" description="Low complexity" evidence="7">
    <location>
        <begin position="969"/>
        <end position="978"/>
    </location>
</feature>
<dbReference type="Proteomes" id="UP001211907">
    <property type="component" value="Unassembled WGS sequence"/>
</dbReference>
<feature type="coiled-coil region" evidence="6">
    <location>
        <begin position="265"/>
        <end position="416"/>
    </location>
</feature>
<dbReference type="Gene3D" id="2.60.40.150">
    <property type="entry name" value="C2 domain"/>
    <property type="match status" value="2"/>
</dbReference>
<comment type="subcellular location">
    <subcellularLocation>
        <location evidence="1">Cell projection</location>
        <location evidence="1">Cilium</location>
    </subcellularLocation>
</comment>
<sequence>MAMPRPRSAMSVGLRAADKLAEDEMYALRDENMILKRKLNMQDDRAKKLTTKVQRLSEDLLRNKELMAGDGDVKSNRIKPIKGEFRNIEEAYDLIEDLRGQLKELAKENVMTRNKMQYFRTLHEAESKKRTPYDHIPPRIQAASQKKRLHPSLLVKARPGGMASARTSANASPEPQFNVPQPSSEEMVKLEELNGILRLKLNECESEIEKLRQESERSQDLHEKDQRQNDVDRAALQLELSDARKRERELAGKFDTLDERFRAMLEAHQEALRVSDELNSDLKEERRRCVDMEHELKKASAGSQENSELLEIIEDLKEEKRLLEQEQANLLDAQFNRDREEEYQHEIEQLRENLRKHISELAHHLDEKRNLYDENESLKEHLRELRDEKHESDRHMFEIQQELDELREKMNFFCKNGEIDLSEIEEALSIVRLRKERGISLDFLMEAEELYADKELLQDLRVQYADCIHELEKVRKLLYLQEHINKDYKLECEELNRKMEALKNGYELRLEEDSRLLDLRSNKISLLEGQLKSIVYGTAKIPGEVEKSADQDDDMVELATALTGQNLIEIHLESALISDEGIHHIKKLGIDMEDSAKLTAFIHYDFFEFETQVSPMGLGQKPVFNYTAKYKVYTDDFFLQYLQSKHTILNFAISNGLEFYNVATCSVIMKELTDPDRTERLRYYADLTSTYDDKTIVGKIDFGLRVRLPMAQAIRSFKERTVALNLLTVSDKEVSTRRFRPRSDTNDLVIRIIQCAHLKPPAGRSIPAVFASFQFYIHDYIVTDTVRNSTSPMINFLKILPLPMTSDLDRYLRTSSLTILVLDDNDGIEDFQYGSVSVPLLPLALGEKIFDEYFLNDGFGATKSKITVSLEWSKPYKLNVVPLISLLDENIASVSGRSNKAVHSQDDVESETQDSKVQDDKTDEASESMDKYERTNKNRKKEENNSEQTFSTIDESIKNSIVNSKISNDNRTSVTTETLTEETRHVAEEISTIDERESRLSEEKDNQQRNRLKSHDSLEENSESEQKISSKDKISSKKFLQKKEDQNTGKSRMPSHKSLNDLKKSSDELEVHKLSRKSSKEDQKGKESLKSSNKALRQESKSKSEEILVSRKSSRKSLDQKLKKKEVESKTSSEASLVSRTTKNKPMMDKSSSGSESNDEKETSSSKSSGQKKSNSENESDSSKNTPTSKSSECSDDK</sequence>
<feature type="region of interest" description="Disordered" evidence="7">
    <location>
        <begin position="162"/>
        <end position="183"/>
    </location>
</feature>
<feature type="coiled-coil region" evidence="6">
    <location>
        <begin position="485"/>
        <end position="512"/>
    </location>
</feature>
<dbReference type="PANTHER" id="PTHR14240">
    <property type="entry name" value="RETINITIS PIGMENTOSA GTPASE REGULATOR-INTERACTING PROTEIN"/>
    <property type="match status" value="1"/>
</dbReference>
<evidence type="ECO:0000256" key="3">
    <source>
        <dbReference type="ARBA" id="ARBA00023054"/>
    </source>
</evidence>
<evidence type="ECO:0000256" key="4">
    <source>
        <dbReference type="ARBA" id="ARBA00023069"/>
    </source>
</evidence>
<dbReference type="InterPro" id="IPR021656">
    <property type="entry name" value="C2-C2_1"/>
</dbReference>
<feature type="compositionally biased region" description="Basic and acidic residues" evidence="7">
    <location>
        <begin position="1096"/>
        <end position="1109"/>
    </location>
</feature>
<dbReference type="GO" id="GO:0035869">
    <property type="term" value="C:ciliary transition zone"/>
    <property type="evidence" value="ECO:0007669"/>
    <property type="project" value="TreeGrafter"/>
</dbReference>
<evidence type="ECO:0000313" key="9">
    <source>
        <dbReference type="EMBL" id="KAJ3115162.1"/>
    </source>
</evidence>
<accession>A0AAD5SWT2</accession>
<evidence type="ECO:0000256" key="2">
    <source>
        <dbReference type="ARBA" id="ARBA00006042"/>
    </source>
</evidence>
<dbReference type="PROSITE" id="PS50004">
    <property type="entry name" value="C2"/>
    <property type="match status" value="1"/>
</dbReference>
<keyword evidence="10" id="KW-1185">Reference proteome</keyword>
<comment type="caution">
    <text evidence="9">The sequence shown here is derived from an EMBL/GenBank/DDBJ whole genome shotgun (WGS) entry which is preliminary data.</text>
</comment>
<protein>
    <submittedName>
        <fullName evidence="9">X-linked retinitis pigmentosa GTPase regulator-interacting protein 1</fullName>
    </submittedName>
</protein>
<dbReference type="GO" id="GO:0005856">
    <property type="term" value="C:cytoskeleton"/>
    <property type="evidence" value="ECO:0007669"/>
    <property type="project" value="UniProtKB-ARBA"/>
</dbReference>
<reference evidence="9" key="1">
    <citation type="submission" date="2020-05" db="EMBL/GenBank/DDBJ databases">
        <title>Phylogenomic resolution of chytrid fungi.</title>
        <authorList>
            <person name="Stajich J.E."/>
            <person name="Amses K."/>
            <person name="Simmons R."/>
            <person name="Seto K."/>
            <person name="Myers J."/>
            <person name="Bonds A."/>
            <person name="Quandt C.A."/>
            <person name="Barry K."/>
            <person name="Liu P."/>
            <person name="Grigoriev I."/>
            <person name="Longcore J.E."/>
            <person name="James T.Y."/>
        </authorList>
    </citation>
    <scope>NUCLEOTIDE SEQUENCE</scope>
    <source>
        <strain evidence="9">JEL0513</strain>
    </source>
</reference>
<dbReference type="InterPro" id="IPR031139">
    <property type="entry name" value="RPGRIP1_fam"/>
</dbReference>
<evidence type="ECO:0000256" key="6">
    <source>
        <dbReference type="SAM" id="Coils"/>
    </source>
</evidence>
<keyword evidence="5" id="KW-0966">Cell projection</keyword>
<evidence type="ECO:0000256" key="5">
    <source>
        <dbReference type="ARBA" id="ARBA00023273"/>
    </source>
</evidence>
<comment type="similarity">
    <text evidence="2">Belongs to the RPGRIP1 family.</text>
</comment>
<proteinExistence type="inferred from homology"/>
<gene>
    <name evidence="9" type="primary">RPGRIP1</name>
    <name evidence="9" type="ORF">HK100_001444</name>
</gene>
<feature type="compositionally biased region" description="Polar residues" evidence="7">
    <location>
        <begin position="165"/>
        <end position="183"/>
    </location>
</feature>
<feature type="region of interest" description="Disordered" evidence="7">
    <location>
        <begin position="896"/>
        <end position="952"/>
    </location>
</feature>
<feature type="region of interest" description="Disordered" evidence="7">
    <location>
        <begin position="211"/>
        <end position="232"/>
    </location>
</feature>
<evidence type="ECO:0000256" key="7">
    <source>
        <dbReference type="SAM" id="MobiDB-lite"/>
    </source>
</evidence>
<organism evidence="9 10">
    <name type="scientific">Physocladia obscura</name>
    <dbReference type="NCBI Taxonomy" id="109957"/>
    <lineage>
        <taxon>Eukaryota</taxon>
        <taxon>Fungi</taxon>
        <taxon>Fungi incertae sedis</taxon>
        <taxon>Chytridiomycota</taxon>
        <taxon>Chytridiomycota incertae sedis</taxon>
        <taxon>Chytridiomycetes</taxon>
        <taxon>Chytridiales</taxon>
        <taxon>Chytriomycetaceae</taxon>
        <taxon>Physocladia</taxon>
    </lineage>
</organism>
<dbReference type="InterPro" id="IPR035892">
    <property type="entry name" value="C2_domain_sf"/>
</dbReference>
<feature type="compositionally biased region" description="Basic and acidic residues" evidence="7">
    <location>
        <begin position="981"/>
        <end position="1047"/>
    </location>
</feature>
<evidence type="ECO:0000313" key="10">
    <source>
        <dbReference type="Proteomes" id="UP001211907"/>
    </source>
</evidence>
<dbReference type="SUPFAM" id="SSF49562">
    <property type="entry name" value="C2 domain (Calcium/lipid-binding domain, CaLB)"/>
    <property type="match status" value="2"/>
</dbReference>
<evidence type="ECO:0000259" key="8">
    <source>
        <dbReference type="PROSITE" id="PS50004"/>
    </source>
</evidence>
<dbReference type="PANTHER" id="PTHR14240:SF1">
    <property type="entry name" value="PROTEIN FANTOM-RELATED"/>
    <property type="match status" value="1"/>
</dbReference>
<dbReference type="GO" id="GO:1905515">
    <property type="term" value="P:non-motile cilium assembly"/>
    <property type="evidence" value="ECO:0007669"/>
    <property type="project" value="TreeGrafter"/>
</dbReference>
<feature type="compositionally biased region" description="Basic and acidic residues" evidence="7">
    <location>
        <begin position="1116"/>
        <end position="1131"/>
    </location>
</feature>
<feature type="compositionally biased region" description="Basic and acidic residues" evidence="7">
    <location>
        <begin position="1058"/>
        <end position="1089"/>
    </location>
</feature>
<feature type="coiled-coil region" evidence="6">
    <location>
        <begin position="88"/>
        <end position="115"/>
    </location>
</feature>
<feature type="compositionally biased region" description="Basic and acidic residues" evidence="7">
    <location>
        <begin position="913"/>
        <end position="944"/>
    </location>
</feature>
<keyword evidence="3 6" id="KW-0175">Coiled coil</keyword>
<name>A0AAD5SWT2_9FUNG</name>
<evidence type="ECO:0000256" key="1">
    <source>
        <dbReference type="ARBA" id="ARBA00004138"/>
    </source>
</evidence>
<feature type="region of interest" description="Disordered" evidence="7">
    <location>
        <begin position="969"/>
        <end position="1198"/>
    </location>
</feature>
<dbReference type="EMBL" id="JADGJH010001310">
    <property type="protein sequence ID" value="KAJ3115162.1"/>
    <property type="molecule type" value="Genomic_DNA"/>
</dbReference>
<dbReference type="InterPro" id="IPR000008">
    <property type="entry name" value="C2_dom"/>
</dbReference>